<protein>
    <recommendedName>
        <fullName evidence="4">Transmembrane protein</fullName>
    </recommendedName>
</protein>
<accession>A0AAE0ESG6</accession>
<dbReference type="Proteomes" id="UP001190700">
    <property type="component" value="Unassembled WGS sequence"/>
</dbReference>
<name>A0AAE0ESG6_9CHLO</name>
<keyword evidence="1" id="KW-1133">Transmembrane helix</keyword>
<evidence type="ECO:0008006" key="4">
    <source>
        <dbReference type="Google" id="ProtNLM"/>
    </source>
</evidence>
<feature type="transmembrane region" description="Helical" evidence="1">
    <location>
        <begin position="74"/>
        <end position="94"/>
    </location>
</feature>
<gene>
    <name evidence="2" type="ORF">CYMTET_51608</name>
</gene>
<feature type="transmembrane region" description="Helical" evidence="1">
    <location>
        <begin position="198"/>
        <end position="221"/>
    </location>
</feature>
<sequence>MWFRKTQRNASNFWANLVVLTCDNWKNAVSAVTVYINRMSTLATEASYDDLEDATKTRDSLLSRRTHRDWLTNFCRTISFLTSFCALLCLMAHATALVHNVISDAEAQAFPRDNLREDFEKTATRLSEHVLRVTGLVCSVLVILAETEWSIFIHYFTFLDFWINRGFFQLSVASLTQLMAHAEGESDLARSVTLYRSIASASLAACGVFYVVSGMVCIGAMRRARRYRDIEQARLVQDLEEVDMRIGAAQKRRLELQSLLHS</sequence>
<evidence type="ECO:0000313" key="3">
    <source>
        <dbReference type="Proteomes" id="UP001190700"/>
    </source>
</evidence>
<dbReference type="PANTHER" id="PTHR34965:SF1">
    <property type="entry name" value="OS07G0118300 PROTEIN"/>
    <property type="match status" value="1"/>
</dbReference>
<keyword evidence="1" id="KW-0812">Transmembrane</keyword>
<comment type="caution">
    <text evidence="2">The sequence shown here is derived from an EMBL/GenBank/DDBJ whole genome shotgun (WGS) entry which is preliminary data.</text>
</comment>
<dbReference type="EMBL" id="LGRX02034236">
    <property type="protein sequence ID" value="KAK3238372.1"/>
    <property type="molecule type" value="Genomic_DNA"/>
</dbReference>
<keyword evidence="1" id="KW-0472">Membrane</keyword>
<dbReference type="AlphaFoldDB" id="A0AAE0ESG6"/>
<evidence type="ECO:0000313" key="2">
    <source>
        <dbReference type="EMBL" id="KAK3238372.1"/>
    </source>
</evidence>
<keyword evidence="3" id="KW-1185">Reference proteome</keyword>
<proteinExistence type="predicted"/>
<reference evidence="2 3" key="1">
    <citation type="journal article" date="2015" name="Genome Biol. Evol.">
        <title>Comparative Genomics of a Bacterivorous Green Alga Reveals Evolutionary Causalities and Consequences of Phago-Mixotrophic Mode of Nutrition.</title>
        <authorList>
            <person name="Burns J.A."/>
            <person name="Paasch A."/>
            <person name="Narechania A."/>
            <person name="Kim E."/>
        </authorList>
    </citation>
    <scope>NUCLEOTIDE SEQUENCE [LARGE SCALE GENOMIC DNA]</scope>
    <source>
        <strain evidence="2 3">PLY_AMNH</strain>
    </source>
</reference>
<organism evidence="2 3">
    <name type="scientific">Cymbomonas tetramitiformis</name>
    <dbReference type="NCBI Taxonomy" id="36881"/>
    <lineage>
        <taxon>Eukaryota</taxon>
        <taxon>Viridiplantae</taxon>
        <taxon>Chlorophyta</taxon>
        <taxon>Pyramimonadophyceae</taxon>
        <taxon>Pyramimonadales</taxon>
        <taxon>Pyramimonadaceae</taxon>
        <taxon>Cymbomonas</taxon>
    </lineage>
</organism>
<evidence type="ECO:0000256" key="1">
    <source>
        <dbReference type="SAM" id="Phobius"/>
    </source>
</evidence>
<dbReference type="PANTHER" id="PTHR34965">
    <property type="entry name" value="OS07G0118300 PROTEIN"/>
    <property type="match status" value="1"/>
</dbReference>